<proteinExistence type="inferred from homology"/>
<organism evidence="4 5">
    <name type="scientific">Cymbomonas tetramitiformis</name>
    <dbReference type="NCBI Taxonomy" id="36881"/>
    <lineage>
        <taxon>Eukaryota</taxon>
        <taxon>Viridiplantae</taxon>
        <taxon>Chlorophyta</taxon>
        <taxon>Pyramimonadophyceae</taxon>
        <taxon>Pyramimonadales</taxon>
        <taxon>Pyramimonadaceae</taxon>
        <taxon>Cymbomonas</taxon>
    </lineage>
</organism>
<dbReference type="SUPFAM" id="SSF52499">
    <property type="entry name" value="Isochorismatase-like hydrolases"/>
    <property type="match status" value="1"/>
</dbReference>
<name>A0AAE0LJB7_9CHLO</name>
<dbReference type="EMBL" id="LGRX02000830">
    <property type="protein sequence ID" value="KAK3287476.1"/>
    <property type="molecule type" value="Genomic_DNA"/>
</dbReference>
<dbReference type="InterPro" id="IPR050272">
    <property type="entry name" value="Isochorismatase-like_hydrls"/>
</dbReference>
<evidence type="ECO:0000313" key="5">
    <source>
        <dbReference type="Proteomes" id="UP001190700"/>
    </source>
</evidence>
<dbReference type="PANTHER" id="PTHR43540:SF6">
    <property type="entry name" value="ISOCHORISMATASE-LIKE DOMAIN-CONTAINING PROTEIN"/>
    <property type="match status" value="1"/>
</dbReference>
<dbReference type="Pfam" id="PF00857">
    <property type="entry name" value="Isochorismatase"/>
    <property type="match status" value="1"/>
</dbReference>
<evidence type="ECO:0000256" key="1">
    <source>
        <dbReference type="ARBA" id="ARBA00006336"/>
    </source>
</evidence>
<dbReference type="AlphaFoldDB" id="A0AAE0LJB7"/>
<comment type="similarity">
    <text evidence="1">Belongs to the isochorismatase family.</text>
</comment>
<dbReference type="Gene3D" id="3.40.50.850">
    <property type="entry name" value="Isochorismatase-like"/>
    <property type="match status" value="1"/>
</dbReference>
<dbReference type="CDD" id="cd00431">
    <property type="entry name" value="cysteine_hydrolases"/>
    <property type="match status" value="1"/>
</dbReference>
<protein>
    <recommendedName>
        <fullName evidence="3">Isochorismatase-like domain-containing protein</fullName>
    </recommendedName>
</protein>
<evidence type="ECO:0000259" key="3">
    <source>
        <dbReference type="Pfam" id="PF00857"/>
    </source>
</evidence>
<accession>A0AAE0LJB7</accession>
<dbReference type="InterPro" id="IPR036380">
    <property type="entry name" value="Isochorismatase-like_sf"/>
</dbReference>
<dbReference type="PANTHER" id="PTHR43540">
    <property type="entry name" value="PEROXYUREIDOACRYLATE/UREIDOACRYLATE AMIDOHYDROLASE-RELATED"/>
    <property type="match status" value="1"/>
</dbReference>
<keyword evidence="5" id="KW-1185">Reference proteome</keyword>
<comment type="caution">
    <text evidence="4">The sequence shown here is derived from an EMBL/GenBank/DDBJ whole genome shotgun (WGS) entry which is preliminary data.</text>
</comment>
<keyword evidence="2" id="KW-0378">Hydrolase</keyword>
<reference evidence="4 5" key="1">
    <citation type="journal article" date="2015" name="Genome Biol. Evol.">
        <title>Comparative Genomics of a Bacterivorous Green Alga Reveals Evolutionary Causalities and Consequences of Phago-Mixotrophic Mode of Nutrition.</title>
        <authorList>
            <person name="Burns J.A."/>
            <person name="Paasch A."/>
            <person name="Narechania A."/>
            <person name="Kim E."/>
        </authorList>
    </citation>
    <scope>NUCLEOTIDE SEQUENCE [LARGE SCALE GENOMIC DNA]</scope>
    <source>
        <strain evidence="4 5">PLY_AMNH</strain>
    </source>
</reference>
<evidence type="ECO:0000256" key="2">
    <source>
        <dbReference type="ARBA" id="ARBA00022801"/>
    </source>
</evidence>
<sequence>MSVEQVSGISYRKEETVNTIVDLVHSANQHGVFDLVVDSHLWIQYDSETTIRKVFDGGHVNDPKAGLIPQLSVLNTTFVVKKQFSCFYSTYLEDVLRHYGIEEVYLSGINTNYCVFATALDAFYRNFGMYVVEDAVTSVDGKEGHEAGLHMLRSFFNAPGYTDVIVNSSSLLTPHQRQPPASRGINI</sequence>
<dbReference type="InterPro" id="IPR000868">
    <property type="entry name" value="Isochorismatase-like_dom"/>
</dbReference>
<dbReference type="Proteomes" id="UP001190700">
    <property type="component" value="Unassembled WGS sequence"/>
</dbReference>
<evidence type="ECO:0000313" key="4">
    <source>
        <dbReference type="EMBL" id="KAK3287476.1"/>
    </source>
</evidence>
<gene>
    <name evidence="4" type="ORF">CYMTET_5012</name>
</gene>
<dbReference type="GO" id="GO:0016787">
    <property type="term" value="F:hydrolase activity"/>
    <property type="evidence" value="ECO:0007669"/>
    <property type="project" value="UniProtKB-KW"/>
</dbReference>
<feature type="domain" description="Isochorismatase-like" evidence="3">
    <location>
        <begin position="11"/>
        <end position="158"/>
    </location>
</feature>